<dbReference type="EMBL" id="DTAU01000044">
    <property type="protein sequence ID" value="HFQ78453.1"/>
    <property type="molecule type" value="Genomic_DNA"/>
</dbReference>
<dbReference type="EMBL" id="DTDH01000159">
    <property type="protein sequence ID" value="HGT98848.1"/>
    <property type="molecule type" value="Genomic_DNA"/>
</dbReference>
<sequence>MPTLPTIIEFKKKLIDPQNLDIKLYKTSRYVLLELKSTTLHLHPPILYDKYSEEIDIALTPFIVAEPHGYITLYSIASDHFSNPYYKIPCNNCKAIVLDKSSALITDITTNKSIKVVRGSIDKGIHVFDVDSIDIDIRYMHPLINHAIYVSNDRTLYKLNVTEEGIYFEPRNQCNKLYHSNNYHRISLCVCDSSLSEIFISNKIYGMNLRSNAFRDYENTKYIRGYMINNVGSIEIDNERNYVYDLKSMSLVDVVHGFKPLSLLENNIILGISNGNIMALYDIEKKILRKVARIDVNKLKDFDVNENMNSILVVYEGFVYVFNLMNNLVYLRLKAENVYSATLVDTFLFIFKKNCIDVYSVDLNHNGIYLEKLSSIPRYLVKCRPLTDKSVVCIDILGRIIIDKAENIASKYNIKSTVLRKNYGKSIYMRGYITSILLNRNFASLTRFHKVDAFSVIADGESIENYIPTPCKPYTSDYIDNSRQNTSLYFQSIPKVYKLLVIDEYVIPIEASNVDNNLNFLTILWKTEHIERRIGYDATNFRKFIRLLKEGYTVFLSSKGRDIDFGFAIDRSNIENINLANFLEIENNLLCVLENFSEFKDVLDPVNLLVVCTNTLLEQKGNMCVDLTPCEKVLYFDIEFKINDARKHIIIPPYKILEFRTSIEEHSNRIHVKYAYGVPHISIPKKCIDLINPRLTLNNKLCLELGIVNHCENVGTTIVTSRGTVEYIQPSTQKNLKIDVDLYDLVGSNLQLVAYESTGRISNYMIPINLREIFRRAYANALKLSKVLGIRNDYKLRYNVLHHD</sequence>
<comment type="caution">
    <text evidence="2">The sequence shown here is derived from an EMBL/GenBank/DDBJ whole genome shotgun (WGS) entry which is preliminary data.</text>
</comment>
<evidence type="ECO:0000313" key="2">
    <source>
        <dbReference type="EMBL" id="HGT98848.1"/>
    </source>
</evidence>
<evidence type="ECO:0000313" key="1">
    <source>
        <dbReference type="EMBL" id="HFQ78453.1"/>
    </source>
</evidence>
<organism evidence="2">
    <name type="scientific">Ignisphaera aggregans</name>
    <dbReference type="NCBI Taxonomy" id="334771"/>
    <lineage>
        <taxon>Archaea</taxon>
        <taxon>Thermoproteota</taxon>
        <taxon>Thermoprotei</taxon>
        <taxon>Desulfurococcales</taxon>
        <taxon>Desulfurococcaceae</taxon>
        <taxon>Ignisphaera</taxon>
    </lineage>
</organism>
<reference evidence="2" key="1">
    <citation type="journal article" date="2020" name="mSystems">
        <title>Genome- and Community-Level Interaction Insights into Carbon Utilization and Element Cycling Functions of Hydrothermarchaeota in Hydrothermal Sediment.</title>
        <authorList>
            <person name="Zhou Z."/>
            <person name="Liu Y."/>
            <person name="Xu W."/>
            <person name="Pan J."/>
            <person name="Luo Z.H."/>
            <person name="Li M."/>
        </authorList>
    </citation>
    <scope>NUCLEOTIDE SEQUENCE [LARGE SCALE GENOMIC DNA]</scope>
    <source>
        <strain evidence="1">SpSt-629</strain>
        <strain evidence="2">SpSt-688</strain>
    </source>
</reference>
<name>A0A7J3MZ65_9CREN</name>
<dbReference type="AlphaFoldDB" id="A0A7J3MZ65"/>
<protein>
    <submittedName>
        <fullName evidence="2">Uncharacterized protein</fullName>
    </submittedName>
</protein>
<accession>A0A7J3MZ65</accession>
<proteinExistence type="predicted"/>
<gene>
    <name evidence="1" type="ORF">ENT99_01950</name>
    <name evidence="2" type="ORF">ENU64_05400</name>
</gene>